<dbReference type="Proteomes" id="UP000824120">
    <property type="component" value="Unassembled WGS sequence"/>
</dbReference>
<feature type="non-terminal residue" evidence="1">
    <location>
        <position position="1"/>
    </location>
</feature>
<reference evidence="1" key="1">
    <citation type="submission" date="2020-09" db="EMBL/GenBank/DDBJ databases">
        <title>De no assembly of potato wild relative species, Solanum commersonii.</title>
        <authorList>
            <person name="Cho K."/>
        </authorList>
    </citation>
    <scope>NUCLEOTIDE SEQUENCE</scope>
    <source>
        <strain evidence="1">LZ3.2</strain>
        <tissue evidence="1">Leaf</tissue>
    </source>
</reference>
<keyword evidence="2" id="KW-1185">Reference proteome</keyword>
<sequence length="117" mass="13553">MYLLMWLHNGYTISTPKVVPVRYQTLQSYSHLSRSTIPSSSAIKLILPPPKDSMHMVLTSNRDNFRDSHRAIRIQLTSECGMANIILKWIRTHYNGVYPNRSSIPLNTQGQMFNEFK</sequence>
<gene>
    <name evidence="1" type="ORF">H5410_065020</name>
</gene>
<proteinExistence type="predicted"/>
<dbReference type="AlphaFoldDB" id="A0A9J5VXP5"/>
<organism evidence="1 2">
    <name type="scientific">Solanum commersonii</name>
    <name type="common">Commerson's wild potato</name>
    <name type="synonym">Commerson's nightshade</name>
    <dbReference type="NCBI Taxonomy" id="4109"/>
    <lineage>
        <taxon>Eukaryota</taxon>
        <taxon>Viridiplantae</taxon>
        <taxon>Streptophyta</taxon>
        <taxon>Embryophyta</taxon>
        <taxon>Tracheophyta</taxon>
        <taxon>Spermatophyta</taxon>
        <taxon>Magnoliopsida</taxon>
        <taxon>eudicotyledons</taxon>
        <taxon>Gunneridae</taxon>
        <taxon>Pentapetalae</taxon>
        <taxon>asterids</taxon>
        <taxon>lamiids</taxon>
        <taxon>Solanales</taxon>
        <taxon>Solanaceae</taxon>
        <taxon>Solanoideae</taxon>
        <taxon>Solaneae</taxon>
        <taxon>Solanum</taxon>
    </lineage>
</organism>
<name>A0A9J5VXP5_SOLCO</name>
<dbReference type="EMBL" id="JACXVP010000318">
    <property type="protein sequence ID" value="KAG5567962.1"/>
    <property type="molecule type" value="Genomic_DNA"/>
</dbReference>
<evidence type="ECO:0000313" key="1">
    <source>
        <dbReference type="EMBL" id="KAG5567962.1"/>
    </source>
</evidence>
<accession>A0A9J5VXP5</accession>
<evidence type="ECO:0000313" key="2">
    <source>
        <dbReference type="Proteomes" id="UP000824120"/>
    </source>
</evidence>
<comment type="caution">
    <text evidence="1">The sequence shown here is derived from an EMBL/GenBank/DDBJ whole genome shotgun (WGS) entry which is preliminary data.</text>
</comment>
<protein>
    <submittedName>
        <fullName evidence="1">Uncharacterized protein</fullName>
    </submittedName>
</protein>